<accession>A0ABY8RD85</accession>
<organism evidence="1 2">
    <name type="scientific">Chryseobacterium gotjawalense</name>
    <dbReference type="NCBI Taxonomy" id="3042315"/>
    <lineage>
        <taxon>Bacteria</taxon>
        <taxon>Pseudomonadati</taxon>
        <taxon>Bacteroidota</taxon>
        <taxon>Flavobacteriia</taxon>
        <taxon>Flavobacteriales</taxon>
        <taxon>Weeksellaceae</taxon>
        <taxon>Chryseobacterium group</taxon>
        <taxon>Chryseobacterium</taxon>
    </lineage>
</organism>
<proteinExistence type="predicted"/>
<dbReference type="EMBL" id="CP124855">
    <property type="protein sequence ID" value="WHF51935.1"/>
    <property type="molecule type" value="Genomic_DNA"/>
</dbReference>
<sequence length="54" mass="5829">MKNLKKISRENLKKLCGGNAPPMACSDHNECGNGCCRNGKCSMGYDYGYPVACP</sequence>
<dbReference type="InterPro" id="IPR058074">
    <property type="entry name" value="Bacteriocin-like"/>
</dbReference>
<reference evidence="1 2" key="1">
    <citation type="submission" date="2023-05" db="EMBL/GenBank/DDBJ databases">
        <title>Genomic insight into Chryseobacterium sp. wdc7 isolated forest soil (Gotjawal).</title>
        <authorList>
            <person name="Park S.-J."/>
        </authorList>
    </citation>
    <scope>NUCLEOTIDE SEQUENCE [LARGE SCALE GENOMIC DNA]</scope>
    <source>
        <strain evidence="2">wdc7</strain>
    </source>
</reference>
<dbReference type="RefSeq" id="WP_282905242.1">
    <property type="nucleotide sequence ID" value="NZ_CP124855.1"/>
</dbReference>
<evidence type="ECO:0008006" key="3">
    <source>
        <dbReference type="Google" id="ProtNLM"/>
    </source>
</evidence>
<gene>
    <name evidence="1" type="ORF">QGN23_01335</name>
</gene>
<protein>
    <recommendedName>
        <fullName evidence="3">Bacteriocin</fullName>
    </recommendedName>
</protein>
<dbReference type="NCBIfam" id="NF047798">
    <property type="entry name" value="leader_Chryseo"/>
    <property type="match status" value="1"/>
</dbReference>
<evidence type="ECO:0000313" key="2">
    <source>
        <dbReference type="Proteomes" id="UP001241656"/>
    </source>
</evidence>
<keyword evidence="2" id="KW-1185">Reference proteome</keyword>
<name>A0ABY8RD85_9FLAO</name>
<evidence type="ECO:0000313" key="1">
    <source>
        <dbReference type="EMBL" id="WHF51935.1"/>
    </source>
</evidence>
<dbReference type="Proteomes" id="UP001241656">
    <property type="component" value="Chromosome"/>
</dbReference>